<keyword evidence="1" id="KW-0732">Signal</keyword>
<evidence type="ECO:0000313" key="2">
    <source>
        <dbReference type="EMBL" id="CAB3369734.1"/>
    </source>
</evidence>
<feature type="signal peptide" evidence="1">
    <location>
        <begin position="1"/>
        <end position="18"/>
    </location>
</feature>
<comment type="caution">
    <text evidence="2">The sequence shown here is derived from an EMBL/GenBank/DDBJ whole genome shotgun (WGS) entry which is preliminary data.</text>
</comment>
<gene>
    <name evidence="2" type="ORF">CLODIP_2_CD04248</name>
</gene>
<protein>
    <submittedName>
        <fullName evidence="2">Uncharacterized protein</fullName>
    </submittedName>
</protein>
<organism evidence="2 3">
    <name type="scientific">Cloeon dipterum</name>
    <dbReference type="NCBI Taxonomy" id="197152"/>
    <lineage>
        <taxon>Eukaryota</taxon>
        <taxon>Metazoa</taxon>
        <taxon>Ecdysozoa</taxon>
        <taxon>Arthropoda</taxon>
        <taxon>Hexapoda</taxon>
        <taxon>Insecta</taxon>
        <taxon>Pterygota</taxon>
        <taxon>Palaeoptera</taxon>
        <taxon>Ephemeroptera</taxon>
        <taxon>Pisciforma</taxon>
        <taxon>Baetidae</taxon>
        <taxon>Cloeon</taxon>
    </lineage>
</organism>
<sequence length="250" mass="28067">MRVLPAIVLCIQLAVVLCEDPPNSTTTKTTTTKPPNCAGANYEKIRRCCSEPPAIFINITNKKDKTCGISASNIKVFNTFILNKQQSTKKGWQNTVLINNTGVGRSLYPLAYFADCWLRAKGVMNNETRKINPIEMQMHFSTNQSSYWSLYIVNAASDCLNSVQDYSPPNFVKDKKSNVSSAAFLLAQCIAFVSIEYCEYRLNSSSCNKDYKMFDTCKKYVFPKLIKQDESNKKLTASESAPRNVPENTV</sequence>
<keyword evidence="3" id="KW-1185">Reference proteome</keyword>
<name>A0A8S1CPD5_9INSE</name>
<feature type="chain" id="PRO_5035750305" evidence="1">
    <location>
        <begin position="19"/>
        <end position="250"/>
    </location>
</feature>
<evidence type="ECO:0000256" key="1">
    <source>
        <dbReference type="SAM" id="SignalP"/>
    </source>
</evidence>
<dbReference type="AlphaFoldDB" id="A0A8S1CPD5"/>
<dbReference type="Proteomes" id="UP000494165">
    <property type="component" value="Unassembled WGS sequence"/>
</dbReference>
<dbReference type="EMBL" id="CADEPI010000047">
    <property type="protein sequence ID" value="CAB3369734.1"/>
    <property type="molecule type" value="Genomic_DNA"/>
</dbReference>
<reference evidence="2 3" key="1">
    <citation type="submission" date="2020-04" db="EMBL/GenBank/DDBJ databases">
        <authorList>
            <person name="Alioto T."/>
            <person name="Alioto T."/>
            <person name="Gomez Garrido J."/>
        </authorList>
    </citation>
    <scope>NUCLEOTIDE SEQUENCE [LARGE SCALE GENOMIC DNA]</scope>
</reference>
<evidence type="ECO:0000313" key="3">
    <source>
        <dbReference type="Proteomes" id="UP000494165"/>
    </source>
</evidence>
<accession>A0A8S1CPD5</accession>
<proteinExistence type="predicted"/>